<dbReference type="RefSeq" id="WP_378798883.1">
    <property type="nucleotide sequence ID" value="NZ_JBHUER010000005.1"/>
</dbReference>
<evidence type="ECO:0000256" key="1">
    <source>
        <dbReference type="ARBA" id="ARBA00022490"/>
    </source>
</evidence>
<evidence type="ECO:0000313" key="8">
    <source>
        <dbReference type="EMBL" id="MFD1703037.1"/>
    </source>
</evidence>
<dbReference type="SUPFAM" id="SSF50346">
    <property type="entry name" value="PRC-barrel domain"/>
    <property type="match status" value="1"/>
</dbReference>
<keyword evidence="2 5" id="KW-0690">Ribosome biogenesis</keyword>
<dbReference type="InterPro" id="IPR011961">
    <property type="entry name" value="RimM"/>
</dbReference>
<organism evidence="8 9">
    <name type="scientific">Methylopila henanensis</name>
    <dbReference type="NCBI Taxonomy" id="873516"/>
    <lineage>
        <taxon>Bacteria</taxon>
        <taxon>Pseudomonadati</taxon>
        <taxon>Pseudomonadota</taxon>
        <taxon>Alphaproteobacteria</taxon>
        <taxon>Hyphomicrobiales</taxon>
        <taxon>Methylopilaceae</taxon>
        <taxon>Methylopila</taxon>
    </lineage>
</organism>
<dbReference type="HAMAP" id="MF_00014">
    <property type="entry name" value="Ribosome_mat_RimM"/>
    <property type="match status" value="1"/>
</dbReference>
<gene>
    <name evidence="5 8" type="primary">rimM</name>
    <name evidence="8" type="ORF">ACFSCV_08470</name>
</gene>
<dbReference type="PANTHER" id="PTHR33692:SF1">
    <property type="entry name" value="RIBOSOME MATURATION FACTOR RIMM"/>
    <property type="match status" value="1"/>
</dbReference>
<dbReference type="Pfam" id="PF24986">
    <property type="entry name" value="PRC_RimM"/>
    <property type="match status" value="1"/>
</dbReference>
<dbReference type="SUPFAM" id="SSF50447">
    <property type="entry name" value="Translation proteins"/>
    <property type="match status" value="1"/>
</dbReference>
<dbReference type="NCBIfam" id="TIGR02273">
    <property type="entry name" value="16S_RimM"/>
    <property type="match status" value="1"/>
</dbReference>
<evidence type="ECO:0000256" key="4">
    <source>
        <dbReference type="ARBA" id="ARBA00023186"/>
    </source>
</evidence>
<comment type="subcellular location">
    <subcellularLocation>
        <location evidence="5">Cytoplasm</location>
    </subcellularLocation>
</comment>
<proteinExistence type="inferred from homology"/>
<dbReference type="InterPro" id="IPR011033">
    <property type="entry name" value="PRC_barrel-like_sf"/>
</dbReference>
<dbReference type="Proteomes" id="UP001597308">
    <property type="component" value="Unassembled WGS sequence"/>
</dbReference>
<dbReference type="InterPro" id="IPR009000">
    <property type="entry name" value="Transl_B-barrel_sf"/>
</dbReference>
<comment type="function">
    <text evidence="5">An accessory protein needed during the final step in the assembly of 30S ribosomal subunit, possibly for assembly of the head region. Essential for efficient processing of 16S rRNA. May be needed both before and after RbfA during the maturation of 16S rRNA. It has affinity for free ribosomal 30S subunits but not for 70S ribosomes.</text>
</comment>
<dbReference type="Pfam" id="PF01782">
    <property type="entry name" value="RimM"/>
    <property type="match status" value="1"/>
</dbReference>
<evidence type="ECO:0000256" key="5">
    <source>
        <dbReference type="HAMAP-Rule" id="MF_00014"/>
    </source>
</evidence>
<reference evidence="9" key="1">
    <citation type="journal article" date="2019" name="Int. J. Syst. Evol. Microbiol.">
        <title>The Global Catalogue of Microorganisms (GCM) 10K type strain sequencing project: providing services to taxonomists for standard genome sequencing and annotation.</title>
        <authorList>
            <consortium name="The Broad Institute Genomics Platform"/>
            <consortium name="The Broad Institute Genome Sequencing Center for Infectious Disease"/>
            <person name="Wu L."/>
            <person name="Ma J."/>
        </authorList>
    </citation>
    <scope>NUCLEOTIDE SEQUENCE [LARGE SCALE GENOMIC DNA]</scope>
    <source>
        <strain evidence="9">KCTC 23707</strain>
    </source>
</reference>
<feature type="domain" description="RimM N-terminal" evidence="6">
    <location>
        <begin position="8"/>
        <end position="88"/>
    </location>
</feature>
<evidence type="ECO:0000259" key="7">
    <source>
        <dbReference type="Pfam" id="PF24986"/>
    </source>
</evidence>
<comment type="subunit">
    <text evidence="5">Binds ribosomal protein uS19.</text>
</comment>
<keyword evidence="3 5" id="KW-0698">rRNA processing</keyword>
<dbReference type="Gene3D" id="2.30.30.240">
    <property type="entry name" value="PRC-barrel domain"/>
    <property type="match status" value="1"/>
</dbReference>
<dbReference type="InterPro" id="IPR056792">
    <property type="entry name" value="PRC_RimM"/>
</dbReference>
<dbReference type="InterPro" id="IPR036976">
    <property type="entry name" value="RimM_N_sf"/>
</dbReference>
<keyword evidence="9" id="KW-1185">Reference proteome</keyword>
<evidence type="ECO:0000259" key="6">
    <source>
        <dbReference type="Pfam" id="PF01782"/>
    </source>
</evidence>
<evidence type="ECO:0000256" key="2">
    <source>
        <dbReference type="ARBA" id="ARBA00022517"/>
    </source>
</evidence>
<dbReference type="PANTHER" id="PTHR33692">
    <property type="entry name" value="RIBOSOME MATURATION FACTOR RIMM"/>
    <property type="match status" value="1"/>
</dbReference>
<keyword evidence="1 5" id="KW-0963">Cytoplasm</keyword>
<name>A0ABW4K4H6_9HYPH</name>
<evidence type="ECO:0000256" key="3">
    <source>
        <dbReference type="ARBA" id="ARBA00022552"/>
    </source>
</evidence>
<dbReference type="EMBL" id="JBHUER010000005">
    <property type="protein sequence ID" value="MFD1703037.1"/>
    <property type="molecule type" value="Genomic_DNA"/>
</dbReference>
<dbReference type="Gene3D" id="2.40.30.60">
    <property type="entry name" value="RimM"/>
    <property type="match status" value="1"/>
</dbReference>
<evidence type="ECO:0000313" key="9">
    <source>
        <dbReference type="Proteomes" id="UP001597308"/>
    </source>
</evidence>
<comment type="caution">
    <text evidence="8">The sequence shown here is derived from an EMBL/GenBank/DDBJ whole genome shotgun (WGS) entry which is preliminary data.</text>
</comment>
<accession>A0ABW4K4H6</accession>
<comment type="domain">
    <text evidence="5">The PRC barrel domain binds ribosomal protein uS19.</text>
</comment>
<dbReference type="InterPro" id="IPR002676">
    <property type="entry name" value="RimM_N"/>
</dbReference>
<sequence length="180" mass="19119">MTSPRLVQIGVIGAAHGVRGEVRVKAFTADPMSLKAYKPVTTADGARAFEVASLRHLKDDMVVARFKGVDSRDQAEALNGVGLFTPREALPPAEDEDEFYWADLIGLRVEDTSGAVVGEVASVQNFGADDLLELRLAGSRRTVYAPFTRAVVPVVDVAGGRAVIDPPEGLFDEPAEGPSA</sequence>
<keyword evidence="4 5" id="KW-0143">Chaperone</keyword>
<protein>
    <recommendedName>
        <fullName evidence="5">Ribosome maturation factor RimM</fullName>
    </recommendedName>
</protein>
<feature type="domain" description="Ribosome maturation factor RimM PRC barrel" evidence="7">
    <location>
        <begin position="101"/>
        <end position="170"/>
    </location>
</feature>
<comment type="similarity">
    <text evidence="5">Belongs to the RimM family.</text>
</comment>